<dbReference type="GO" id="GO:0006518">
    <property type="term" value="P:peptide metabolic process"/>
    <property type="evidence" value="ECO:0007669"/>
    <property type="project" value="InterPro"/>
</dbReference>
<dbReference type="InterPro" id="IPR008977">
    <property type="entry name" value="PHM/PNGase_F_dom_sf"/>
</dbReference>
<evidence type="ECO:0000256" key="3">
    <source>
        <dbReference type="ARBA" id="ARBA00012689"/>
    </source>
</evidence>
<accession>C1LS64</accession>
<dbReference type="InterPro" id="IPR020611">
    <property type="entry name" value="Cu2_ascorb_mOase_CS-1"/>
</dbReference>
<keyword evidence="5 14" id="KW-0479">Metal-binding</keyword>
<evidence type="ECO:0000256" key="12">
    <source>
        <dbReference type="ARBA" id="ARBA00023180"/>
    </source>
</evidence>
<dbReference type="GO" id="GO:0004504">
    <property type="term" value="F:peptidylglycine monooxygenase activity"/>
    <property type="evidence" value="ECO:0007669"/>
    <property type="project" value="UniProtKB-EC"/>
</dbReference>
<feature type="binding site" evidence="14">
    <location>
        <position position="210"/>
    </location>
    <ligand>
        <name>Cu(2+)</name>
        <dbReference type="ChEBI" id="CHEBI:29036"/>
        <label>1</label>
        <note>catalytic</note>
    </ligand>
</feature>
<keyword evidence="4" id="KW-0964">Secreted</keyword>
<dbReference type="PROSITE" id="PS00084">
    <property type="entry name" value="CU2_MONOOXYGENASE_1"/>
    <property type="match status" value="1"/>
</dbReference>
<evidence type="ECO:0000256" key="13">
    <source>
        <dbReference type="ARBA" id="ARBA00048431"/>
    </source>
</evidence>
<evidence type="ECO:0000256" key="5">
    <source>
        <dbReference type="ARBA" id="ARBA00022723"/>
    </source>
</evidence>
<dbReference type="PRINTS" id="PR00790">
    <property type="entry name" value="PAMONOXGNASE"/>
</dbReference>
<feature type="binding site" evidence="14">
    <location>
        <position position="139"/>
    </location>
    <ligand>
        <name>Cu(2+)</name>
        <dbReference type="ChEBI" id="CHEBI:29036"/>
        <label>1</label>
        <note>catalytic</note>
    </ligand>
</feature>
<keyword evidence="9 14" id="KW-0186">Copper</keyword>
<feature type="chain" id="PRO_5007646930" description="peptidylglycine monooxygenase" evidence="16">
    <location>
        <begin position="19"/>
        <end position="362"/>
    </location>
</feature>
<keyword evidence="8 19" id="KW-0560">Oxidoreductase</keyword>
<evidence type="ECO:0000256" key="1">
    <source>
        <dbReference type="ARBA" id="ARBA00004613"/>
    </source>
</evidence>
<dbReference type="InterPro" id="IPR000720">
    <property type="entry name" value="PHM/PAL"/>
</dbReference>
<keyword evidence="7" id="KW-0862">Zinc</keyword>
<evidence type="ECO:0000256" key="16">
    <source>
        <dbReference type="SAM" id="SignalP"/>
    </source>
</evidence>
<reference evidence="19" key="1">
    <citation type="journal article" date="2009" name="Nature">
        <title>The Schistosoma japonicum genome reveals features of host-parasite interplay.</title>
        <authorList>
            <person name="Liu F."/>
            <person name="Zhou Y."/>
            <person name="Wang Z.Q."/>
            <person name="Lu G."/>
            <person name="Zheng H."/>
            <person name="Brindley P.J."/>
            <person name="McManus D.P."/>
            <person name="Blair D."/>
            <person name="Zhang Q.H."/>
            <person name="Zhong Y."/>
            <person name="Wang S."/>
            <person name="Han Z.G."/>
            <person name="Chen Z."/>
        </authorList>
    </citation>
    <scope>NUCLEOTIDE SEQUENCE</scope>
    <source>
        <strain evidence="19">Anhui</strain>
    </source>
</reference>
<feature type="binding site" evidence="14">
    <location>
        <position position="69"/>
    </location>
    <ligand>
        <name>Cu(2+)</name>
        <dbReference type="ChEBI" id="CHEBI:29036"/>
        <label>1</label>
        <note>catalytic</note>
    </ligand>
</feature>
<dbReference type="PANTHER" id="PTHR10680">
    <property type="entry name" value="PEPTIDYL-GLYCINE ALPHA-AMIDATING MONOOXYGENASE"/>
    <property type="match status" value="1"/>
</dbReference>
<evidence type="ECO:0000256" key="4">
    <source>
        <dbReference type="ARBA" id="ARBA00022525"/>
    </source>
</evidence>
<dbReference type="InterPro" id="IPR036939">
    <property type="entry name" value="Cu2_ascorb_mOase_N_sf"/>
</dbReference>
<feature type="binding site" evidence="14">
    <location>
        <position position="280"/>
    </location>
    <ligand>
        <name>Cu(2+)</name>
        <dbReference type="ChEBI" id="CHEBI:29036"/>
        <label>1</label>
        <note>catalytic</note>
    </ligand>
</feature>
<evidence type="ECO:0000256" key="10">
    <source>
        <dbReference type="ARBA" id="ARBA00023033"/>
    </source>
</evidence>
<evidence type="ECO:0000256" key="8">
    <source>
        <dbReference type="ARBA" id="ARBA00023002"/>
    </source>
</evidence>
<dbReference type="GO" id="GO:0016020">
    <property type="term" value="C:membrane"/>
    <property type="evidence" value="ECO:0007669"/>
    <property type="project" value="InterPro"/>
</dbReference>
<feature type="domain" description="Copper type II ascorbate-dependent monooxygenase C-terminal" evidence="18">
    <location>
        <begin position="168"/>
        <end position="306"/>
    </location>
</feature>
<evidence type="ECO:0000256" key="9">
    <source>
        <dbReference type="ARBA" id="ARBA00023008"/>
    </source>
</evidence>
<evidence type="ECO:0000256" key="6">
    <source>
        <dbReference type="ARBA" id="ARBA00022729"/>
    </source>
</evidence>
<dbReference type="InterPro" id="IPR024548">
    <property type="entry name" value="Cu2_monoox_C"/>
</dbReference>
<proteinExistence type="evidence at transcript level"/>
<keyword evidence="12" id="KW-0325">Glycoprotein</keyword>
<reference evidence="19" key="2">
    <citation type="submission" date="2009-03" db="EMBL/GenBank/DDBJ databases">
        <authorList>
            <person name="Gang L."/>
        </authorList>
    </citation>
    <scope>NUCLEOTIDE SEQUENCE</scope>
    <source>
        <strain evidence="19">Anhui</strain>
    </source>
</reference>
<dbReference type="FunFam" id="2.60.120.310:FF:000005">
    <property type="entry name" value="Peptidylglycine alpha-hydroxylating monooxygenase"/>
    <property type="match status" value="1"/>
</dbReference>
<dbReference type="PANTHER" id="PTHR10680:SF14">
    <property type="entry name" value="PEPTIDYL-GLYCINE ALPHA-AMIDATING MONOOXYGENASE"/>
    <property type="match status" value="1"/>
</dbReference>
<evidence type="ECO:0000256" key="11">
    <source>
        <dbReference type="ARBA" id="ARBA00023157"/>
    </source>
</evidence>
<dbReference type="AlphaFoldDB" id="C1LS64"/>
<dbReference type="Pfam" id="PF01082">
    <property type="entry name" value="Cu2_monooxygen"/>
    <property type="match status" value="1"/>
</dbReference>
<protein>
    <recommendedName>
        <fullName evidence="3">peptidylglycine monooxygenase</fullName>
        <ecNumber evidence="3">1.14.17.3</ecNumber>
    </recommendedName>
</protein>
<keyword evidence="6 16" id="KW-0732">Signal</keyword>
<feature type="binding site" evidence="14">
    <location>
        <position position="208"/>
    </location>
    <ligand>
        <name>Cu(2+)</name>
        <dbReference type="ChEBI" id="CHEBI:29036"/>
        <label>1</label>
        <note>catalytic</note>
    </ligand>
</feature>
<dbReference type="SUPFAM" id="SSF49742">
    <property type="entry name" value="PHM/PNGase F"/>
    <property type="match status" value="2"/>
</dbReference>
<dbReference type="EMBL" id="FN321817">
    <property type="protein sequence ID" value="CAX77542.1"/>
    <property type="molecule type" value="mRNA"/>
</dbReference>
<evidence type="ECO:0000256" key="7">
    <source>
        <dbReference type="ARBA" id="ARBA00022833"/>
    </source>
</evidence>
<feature type="disulfide bond" evidence="15">
    <location>
        <begin position="75"/>
        <end position="98"/>
    </location>
</feature>
<dbReference type="Gene3D" id="2.60.120.310">
    <property type="entry name" value="Copper type II, ascorbate-dependent monooxygenase, N-terminal domain"/>
    <property type="match status" value="1"/>
</dbReference>
<evidence type="ECO:0000256" key="2">
    <source>
        <dbReference type="ARBA" id="ARBA00010676"/>
    </source>
</evidence>
<keyword evidence="11 15" id="KW-1015">Disulfide bond</keyword>
<feature type="binding site" evidence="14">
    <location>
        <position position="68"/>
    </location>
    <ligand>
        <name>Cu(2+)</name>
        <dbReference type="ChEBI" id="CHEBI:29036"/>
        <label>1</label>
        <note>catalytic</note>
    </ligand>
</feature>
<comment type="similarity">
    <text evidence="2">Belongs to the copper type II ascorbate-dependent monooxygenase family.</text>
</comment>
<sequence length="362" mass="41475">MLRNCFLLLTITFYEIFAYPDTINKYEIRMPGVKTKQDDEYWCYSKKIPDETLYITKFEPIFNPAFAHHMILFTCEKPGTTEHLWKCGEMSDAGTPVCEKTGFIVFAWAMGAPSFELPKDVSFKVGQGTPNKYFVLQVHYKGAMDQESDVNDSSGLKLTVQSTPTEKLAGVYTLVSGEDIGPHQTAQLTVACSYTGKVTLHPFAFRVHAHEHGVINKGFVSDGKKTYLIGSMSPQAHQTFYPVKNESLEINNENIIAAKCIMQNNESRIVRIGNTQDDEMCNFYIMYWVTSENEQQLYDENNQVCYTGDTSEILEKFDKLREKLFDDSLFKVFPDFKYIEEDSLLNDDDLMNDDDLNEPEDF</sequence>
<comment type="cofactor">
    <cofactor evidence="14">
        <name>Cu(2+)</name>
        <dbReference type="ChEBI" id="CHEBI:29036"/>
    </cofactor>
    <text evidence="14">Binds 2 Cu(2+) ions per subunit.</text>
</comment>
<comment type="catalytic activity">
    <reaction evidence="13">
        <text>a [peptide]-C-terminal glycine + 2 L-ascorbate + O2 = a [peptide]-C-terminal (2S)-2-hydroxyglycine + 2 monodehydro-L-ascorbate radical + H2O</text>
        <dbReference type="Rhea" id="RHEA:21452"/>
        <dbReference type="Rhea" id="RHEA-COMP:13486"/>
        <dbReference type="Rhea" id="RHEA-COMP:15321"/>
        <dbReference type="ChEBI" id="CHEBI:15377"/>
        <dbReference type="ChEBI" id="CHEBI:15379"/>
        <dbReference type="ChEBI" id="CHEBI:38290"/>
        <dbReference type="ChEBI" id="CHEBI:59513"/>
        <dbReference type="ChEBI" id="CHEBI:137000"/>
        <dbReference type="ChEBI" id="CHEBI:142768"/>
        <dbReference type="EC" id="1.14.17.3"/>
    </reaction>
</comment>
<dbReference type="InterPro" id="IPR000323">
    <property type="entry name" value="Cu2_ascorb_mOase_N"/>
</dbReference>
<dbReference type="InterPro" id="IPR014784">
    <property type="entry name" value="Cu2_ascorb_mOase-like_C"/>
</dbReference>
<dbReference type="Gene3D" id="2.60.120.230">
    <property type="match status" value="1"/>
</dbReference>
<evidence type="ECO:0000259" key="17">
    <source>
        <dbReference type="Pfam" id="PF01082"/>
    </source>
</evidence>
<evidence type="ECO:0000256" key="15">
    <source>
        <dbReference type="PIRSR" id="PIRSR600720-3"/>
    </source>
</evidence>
<comment type="subcellular location">
    <subcellularLocation>
        <location evidence="1">Secreted</location>
    </subcellularLocation>
</comment>
<dbReference type="Pfam" id="PF03712">
    <property type="entry name" value="Cu2_monoox_C"/>
    <property type="match status" value="1"/>
</dbReference>
<evidence type="ECO:0000256" key="14">
    <source>
        <dbReference type="PIRSR" id="PIRSR600720-2"/>
    </source>
</evidence>
<feature type="signal peptide" evidence="16">
    <location>
        <begin position="1"/>
        <end position="18"/>
    </location>
</feature>
<feature type="disulfide bond" evidence="15">
    <location>
        <begin position="260"/>
        <end position="281"/>
    </location>
</feature>
<feature type="disulfide bond" evidence="15">
    <location>
        <begin position="43"/>
        <end position="87"/>
    </location>
</feature>
<dbReference type="GO" id="GO:0005576">
    <property type="term" value="C:extracellular region"/>
    <property type="evidence" value="ECO:0007669"/>
    <property type="project" value="UniProtKB-SubCell"/>
</dbReference>
<dbReference type="EMBL" id="FN321829">
    <property type="protein sequence ID" value="CAX77554.1"/>
    <property type="molecule type" value="mRNA"/>
</dbReference>
<feature type="domain" description="Copper type II ascorbate-dependent monooxygenase N-terminal" evidence="17">
    <location>
        <begin position="27"/>
        <end position="142"/>
    </location>
</feature>
<dbReference type="GO" id="GO:0005507">
    <property type="term" value="F:copper ion binding"/>
    <property type="evidence" value="ECO:0007669"/>
    <property type="project" value="InterPro"/>
</dbReference>
<evidence type="ECO:0000259" key="18">
    <source>
        <dbReference type="Pfam" id="PF03712"/>
    </source>
</evidence>
<dbReference type="EC" id="1.14.17.3" evidence="3"/>
<organism evidence="19">
    <name type="scientific">Schistosoma japonicum</name>
    <name type="common">Blood fluke</name>
    <dbReference type="NCBI Taxonomy" id="6182"/>
    <lineage>
        <taxon>Eukaryota</taxon>
        <taxon>Metazoa</taxon>
        <taxon>Spiralia</taxon>
        <taxon>Lophotrochozoa</taxon>
        <taxon>Platyhelminthes</taxon>
        <taxon>Trematoda</taxon>
        <taxon>Digenea</taxon>
        <taxon>Strigeidida</taxon>
        <taxon>Schistosomatoidea</taxon>
        <taxon>Schistosomatidae</taxon>
        <taxon>Schistosoma</taxon>
    </lineage>
</organism>
<evidence type="ECO:0000313" key="19">
    <source>
        <dbReference type="EMBL" id="CAX77542.1"/>
    </source>
</evidence>
<name>C1LS64_SCHJA</name>
<keyword evidence="10 19" id="KW-0503">Monooxygenase</keyword>